<proteinExistence type="predicted"/>
<evidence type="ECO:0000313" key="2">
    <source>
        <dbReference type="EMBL" id="SEG37845.1"/>
    </source>
</evidence>
<dbReference type="RefSeq" id="WP_103910876.1">
    <property type="nucleotide sequence ID" value="NZ_FNUZ01000004.1"/>
</dbReference>
<keyword evidence="1" id="KW-0472">Membrane</keyword>
<dbReference type="AlphaFoldDB" id="A0A1H5ZQ27"/>
<protein>
    <submittedName>
        <fullName evidence="2">Uncharacterized protein</fullName>
    </submittedName>
</protein>
<sequence length="342" mass="36383">MTALHEYERLEATGLWRADGAAQRREVVVSLGDATLTIADMQDRVLGHWSLAAIERASAKGDRPAIYHPDGDPNETLELAEGEDQMIDALDRILRAVDRSRPQPGKLRHILAGVSAVAIVGLAVFWLPGALLSYSGKVVPPVKRAEIGTALLDRISRVSGSPCAAPEAKEPLRKLAARILGPQRSNALVVLPDGVATTTHLPGGRILLNRALVEDPEDADVPAGYILAEAVRAAASDPLQDLLQHAGLWASLKLLTTGSLPDSALDSYAEHVMVQPNAPVDPQLLIAAFNAAELRSSPYAYAVDVTGETTLALIEADPRASEGSRQVLADGDWIRLQGICGN</sequence>
<feature type="transmembrane region" description="Helical" evidence="1">
    <location>
        <begin position="110"/>
        <end position="134"/>
    </location>
</feature>
<keyword evidence="1" id="KW-0812">Transmembrane</keyword>
<reference evidence="2 3" key="1">
    <citation type="submission" date="2016-10" db="EMBL/GenBank/DDBJ databases">
        <authorList>
            <person name="de Groot N.N."/>
        </authorList>
    </citation>
    <scope>NUCLEOTIDE SEQUENCE [LARGE SCALE GENOMIC DNA]</scope>
    <source>
        <strain evidence="2 3">DSM 26915</strain>
    </source>
</reference>
<organism evidence="2 3">
    <name type="scientific">Thalassococcus halodurans</name>
    <dbReference type="NCBI Taxonomy" id="373675"/>
    <lineage>
        <taxon>Bacteria</taxon>
        <taxon>Pseudomonadati</taxon>
        <taxon>Pseudomonadota</taxon>
        <taxon>Alphaproteobacteria</taxon>
        <taxon>Rhodobacterales</taxon>
        <taxon>Roseobacteraceae</taxon>
        <taxon>Thalassococcus</taxon>
    </lineage>
</organism>
<evidence type="ECO:0000313" key="3">
    <source>
        <dbReference type="Proteomes" id="UP000236752"/>
    </source>
</evidence>
<keyword evidence="3" id="KW-1185">Reference proteome</keyword>
<accession>A0A1H5ZQ27</accession>
<dbReference type="OrthoDB" id="7822309at2"/>
<dbReference type="EMBL" id="FNUZ01000004">
    <property type="protein sequence ID" value="SEG37845.1"/>
    <property type="molecule type" value="Genomic_DNA"/>
</dbReference>
<keyword evidence="1" id="KW-1133">Transmembrane helix</keyword>
<dbReference type="Proteomes" id="UP000236752">
    <property type="component" value="Unassembled WGS sequence"/>
</dbReference>
<name>A0A1H5ZQ27_9RHOB</name>
<gene>
    <name evidence="2" type="ORF">SAMN04488045_2540</name>
</gene>
<evidence type="ECO:0000256" key="1">
    <source>
        <dbReference type="SAM" id="Phobius"/>
    </source>
</evidence>